<dbReference type="PANTHER" id="PTHR33067">
    <property type="entry name" value="RNA-DIRECTED DNA POLYMERASE-RELATED"/>
    <property type="match status" value="1"/>
</dbReference>
<proteinExistence type="predicted"/>
<dbReference type="AlphaFoldDB" id="A0A6L2MFH9"/>
<feature type="region of interest" description="Disordered" evidence="1">
    <location>
        <begin position="657"/>
        <end position="676"/>
    </location>
</feature>
<keyword evidence="2" id="KW-0808">Transferase</keyword>
<gene>
    <name evidence="2" type="ORF">Tci_044207</name>
</gene>
<dbReference type="Gene3D" id="2.40.70.10">
    <property type="entry name" value="Acid Proteases"/>
    <property type="match status" value="1"/>
</dbReference>
<keyword evidence="2" id="KW-0548">Nucleotidyltransferase</keyword>
<comment type="caution">
    <text evidence="2">The sequence shown here is derived from an EMBL/GenBank/DDBJ whole genome shotgun (WGS) entry which is preliminary data.</text>
</comment>
<accession>A0A6L2MFH9</accession>
<dbReference type="GO" id="GO:0003964">
    <property type="term" value="F:RNA-directed DNA polymerase activity"/>
    <property type="evidence" value="ECO:0007669"/>
    <property type="project" value="UniProtKB-KW"/>
</dbReference>
<protein>
    <submittedName>
        <fullName evidence="2">Ribonuclease H-like domain, reverse transcriptase, RNA-dependent DNA polymerase</fullName>
    </submittedName>
</protein>
<keyword evidence="2" id="KW-0695">RNA-directed DNA polymerase</keyword>
<evidence type="ECO:0000256" key="1">
    <source>
        <dbReference type="SAM" id="MobiDB-lite"/>
    </source>
</evidence>
<organism evidence="2">
    <name type="scientific">Tanacetum cinerariifolium</name>
    <name type="common">Dalmatian daisy</name>
    <name type="synonym">Chrysanthemum cinerariifolium</name>
    <dbReference type="NCBI Taxonomy" id="118510"/>
    <lineage>
        <taxon>Eukaryota</taxon>
        <taxon>Viridiplantae</taxon>
        <taxon>Streptophyta</taxon>
        <taxon>Embryophyta</taxon>
        <taxon>Tracheophyta</taxon>
        <taxon>Spermatophyta</taxon>
        <taxon>Magnoliopsida</taxon>
        <taxon>eudicotyledons</taxon>
        <taxon>Gunneridae</taxon>
        <taxon>Pentapetalae</taxon>
        <taxon>asterids</taxon>
        <taxon>campanulids</taxon>
        <taxon>Asterales</taxon>
        <taxon>Asteraceae</taxon>
        <taxon>Asteroideae</taxon>
        <taxon>Anthemideae</taxon>
        <taxon>Anthemidinae</taxon>
        <taxon>Tanacetum</taxon>
    </lineage>
</organism>
<dbReference type="EMBL" id="BKCJ010006450">
    <property type="protein sequence ID" value="GEU72229.1"/>
    <property type="molecule type" value="Genomic_DNA"/>
</dbReference>
<dbReference type="PANTHER" id="PTHR33067:SF31">
    <property type="entry name" value="RNA-DIRECTED DNA POLYMERASE"/>
    <property type="match status" value="1"/>
</dbReference>
<sequence length="689" mass="80117">MRKFATNDQDNYYSWFTSIMVNGNNAYELKGKFLGDLHNNAFSRTHGEDTVEHIEYFLKIVDPIDLLNVNQDKLRVFVFPISLVRDAWRCDDVVPTNEKTFNLKKTNQDDEQEISKIFGTETNFFNYKTPILMKKRSMIGFMNETKMCHGFMKSHGQIMEHGKNPNQLNIIASHLIIKLNVQNGQPIAGGKMDIVMEETCMEPKLLETRFIIKILNVMMVGENGTAMRLPTMIKMKESMRMKMKKNVNCLMIMSCRFALYEDSGYQVFIRTRRRNSSYLSLRKKYRLILKNDMPPRDKSVKYPNGIAENVLVGIGKFVFPVDFIILDMIEDVKVPLILGRPFLSTAQDKIDVCKRKITLRVKDEKIIFKNVKTPSTLIKRVYMLSLRERMELDLEARIMGETLILNISLDPLYGDYIKLNDLNMPLELKRDQVDDLMPTIEEGEVVDKPMIKEVKTRNVNKMIEFSGRNELGNFAYVPVFIGNFYVITDFTVVEDMDPYLDEEIFKIRRIHAHDTAYLENLTHIDTYRFLHTTYLGPRWKEIDNVGEVSIIWNPMCVLVMLGEYDKWAMKMEHYLSHTYYPIWQVIQNGNGYVSVTTDTNGMIKVLPPKTAEDVVARENERKARTTLLMALPEDHLAKFHKMADAKEMWEAIKSRFGGNDDSKAKDNDRRHAYQDDSKALVTIDGEDID</sequence>
<dbReference type="InterPro" id="IPR021109">
    <property type="entry name" value="Peptidase_aspartic_dom_sf"/>
</dbReference>
<evidence type="ECO:0000313" key="2">
    <source>
        <dbReference type="EMBL" id="GEU72229.1"/>
    </source>
</evidence>
<name>A0A6L2MFH9_TANCI</name>
<reference evidence="2" key="1">
    <citation type="journal article" date="2019" name="Sci. Rep.">
        <title>Draft genome of Tanacetum cinerariifolium, the natural source of mosquito coil.</title>
        <authorList>
            <person name="Yamashiro T."/>
            <person name="Shiraishi A."/>
            <person name="Satake H."/>
            <person name="Nakayama K."/>
        </authorList>
    </citation>
    <scope>NUCLEOTIDE SEQUENCE</scope>
</reference>